<evidence type="ECO:0000256" key="2">
    <source>
        <dbReference type="ARBA" id="ARBA00022475"/>
    </source>
</evidence>
<accession>A0A1T4VGV9</accession>
<proteinExistence type="inferred from homology"/>
<dbReference type="Proteomes" id="UP000189733">
    <property type="component" value="Unassembled WGS sequence"/>
</dbReference>
<keyword evidence="6" id="KW-0813">Transport</keyword>
<name>A0A1T4VGV9_9BACT</name>
<gene>
    <name evidence="9" type="ORF">SAMN02745702_00288</name>
</gene>
<sequence length="201" mass="22397">MAELWTGLCDFLRAGGPVMIPLGMVSLALWWIALWKIFELERIQREELPLEQYGALRGGAESQCSAWQETILKGWRKGKSENPKRNRRLLDTLRQIEERKAERLSSTVYVLAAIAPLLGLFGTVSGMIETFQAITLFGTGNARAMAGGISAALITTQTGLVVAVPGLLAANMIQRRTRDLRERMERFCLRLARDSFSVETA</sequence>
<feature type="transmembrane region" description="Helical" evidence="7">
    <location>
        <begin position="20"/>
        <end position="38"/>
    </location>
</feature>
<organism evidence="9 10">
    <name type="scientific">Desulfobaculum bizertense DSM 18034</name>
    <dbReference type="NCBI Taxonomy" id="1121442"/>
    <lineage>
        <taxon>Bacteria</taxon>
        <taxon>Pseudomonadati</taxon>
        <taxon>Thermodesulfobacteriota</taxon>
        <taxon>Desulfovibrionia</taxon>
        <taxon>Desulfovibrionales</taxon>
        <taxon>Desulfovibrionaceae</taxon>
        <taxon>Desulfobaculum</taxon>
    </lineage>
</organism>
<feature type="transmembrane region" description="Helical" evidence="7">
    <location>
        <begin position="148"/>
        <end position="173"/>
    </location>
</feature>
<evidence type="ECO:0000256" key="5">
    <source>
        <dbReference type="ARBA" id="ARBA00023136"/>
    </source>
</evidence>
<dbReference type="STRING" id="1121442.SAMN02745702_00288"/>
<feature type="transmembrane region" description="Helical" evidence="7">
    <location>
        <begin position="108"/>
        <end position="128"/>
    </location>
</feature>
<dbReference type="GO" id="GO:0005886">
    <property type="term" value="C:plasma membrane"/>
    <property type="evidence" value="ECO:0007669"/>
    <property type="project" value="UniProtKB-SubCell"/>
</dbReference>
<evidence type="ECO:0000256" key="3">
    <source>
        <dbReference type="ARBA" id="ARBA00022692"/>
    </source>
</evidence>
<dbReference type="AlphaFoldDB" id="A0A1T4VGV9"/>
<dbReference type="PANTHER" id="PTHR30625:SF11">
    <property type="entry name" value="MOTA_TOLQ_EXBB PROTON CHANNEL DOMAIN-CONTAINING PROTEIN"/>
    <property type="match status" value="1"/>
</dbReference>
<reference evidence="9 10" key="1">
    <citation type="submission" date="2017-02" db="EMBL/GenBank/DDBJ databases">
        <authorList>
            <person name="Peterson S.W."/>
        </authorList>
    </citation>
    <scope>NUCLEOTIDE SEQUENCE [LARGE SCALE GENOMIC DNA]</scope>
    <source>
        <strain evidence="9 10">DSM 18034</strain>
    </source>
</reference>
<evidence type="ECO:0000256" key="7">
    <source>
        <dbReference type="SAM" id="Phobius"/>
    </source>
</evidence>
<dbReference type="GO" id="GO:0017038">
    <property type="term" value="P:protein import"/>
    <property type="evidence" value="ECO:0007669"/>
    <property type="project" value="TreeGrafter"/>
</dbReference>
<evidence type="ECO:0000259" key="8">
    <source>
        <dbReference type="Pfam" id="PF01618"/>
    </source>
</evidence>
<dbReference type="EMBL" id="FUYA01000001">
    <property type="protein sequence ID" value="SKA64200.1"/>
    <property type="molecule type" value="Genomic_DNA"/>
</dbReference>
<feature type="domain" description="MotA/TolQ/ExbB proton channel" evidence="8">
    <location>
        <begin position="73"/>
        <end position="185"/>
    </location>
</feature>
<keyword evidence="4 7" id="KW-1133">Transmembrane helix</keyword>
<keyword evidence="10" id="KW-1185">Reference proteome</keyword>
<dbReference type="InterPro" id="IPR050790">
    <property type="entry name" value="ExbB/TolQ_transport"/>
</dbReference>
<evidence type="ECO:0000313" key="10">
    <source>
        <dbReference type="Proteomes" id="UP000189733"/>
    </source>
</evidence>
<evidence type="ECO:0000313" key="9">
    <source>
        <dbReference type="EMBL" id="SKA64200.1"/>
    </source>
</evidence>
<keyword evidence="5 7" id="KW-0472">Membrane</keyword>
<keyword evidence="6" id="KW-0653">Protein transport</keyword>
<dbReference type="RefSeq" id="WP_078683609.1">
    <property type="nucleotide sequence ID" value="NZ_FUYA01000001.1"/>
</dbReference>
<dbReference type="InterPro" id="IPR002898">
    <property type="entry name" value="MotA_ExbB_proton_chnl"/>
</dbReference>
<keyword evidence="2" id="KW-1003">Cell membrane</keyword>
<evidence type="ECO:0000256" key="6">
    <source>
        <dbReference type="RuleBase" id="RU004057"/>
    </source>
</evidence>
<comment type="subcellular location">
    <subcellularLocation>
        <location evidence="1">Cell membrane</location>
        <topology evidence="1">Multi-pass membrane protein</topology>
    </subcellularLocation>
    <subcellularLocation>
        <location evidence="6">Membrane</location>
        <topology evidence="6">Multi-pass membrane protein</topology>
    </subcellularLocation>
</comment>
<evidence type="ECO:0000256" key="4">
    <source>
        <dbReference type="ARBA" id="ARBA00022989"/>
    </source>
</evidence>
<dbReference type="Pfam" id="PF01618">
    <property type="entry name" value="MotA_ExbB"/>
    <property type="match status" value="1"/>
</dbReference>
<evidence type="ECO:0000256" key="1">
    <source>
        <dbReference type="ARBA" id="ARBA00004651"/>
    </source>
</evidence>
<comment type="similarity">
    <text evidence="6">Belongs to the exbB/tolQ family.</text>
</comment>
<dbReference type="PANTHER" id="PTHR30625">
    <property type="entry name" value="PROTEIN TOLQ"/>
    <property type="match status" value="1"/>
</dbReference>
<protein>
    <submittedName>
        <fullName evidence="9">Outer membrane transport energization protein ExbB</fullName>
    </submittedName>
</protein>
<keyword evidence="3 7" id="KW-0812">Transmembrane</keyword>